<feature type="compositionally biased region" description="Low complexity" evidence="1">
    <location>
        <begin position="479"/>
        <end position="492"/>
    </location>
</feature>
<proteinExistence type="predicted"/>
<dbReference type="Proteomes" id="UP000000600">
    <property type="component" value="Unassembled WGS sequence"/>
</dbReference>
<organism evidence="3 4">
    <name type="scientific">Paramecium tetraurelia</name>
    <dbReference type="NCBI Taxonomy" id="5888"/>
    <lineage>
        <taxon>Eukaryota</taxon>
        <taxon>Sar</taxon>
        <taxon>Alveolata</taxon>
        <taxon>Ciliophora</taxon>
        <taxon>Intramacronucleata</taxon>
        <taxon>Oligohymenophorea</taxon>
        <taxon>Peniculida</taxon>
        <taxon>Parameciidae</taxon>
        <taxon>Paramecium</taxon>
    </lineage>
</organism>
<evidence type="ECO:0000256" key="2">
    <source>
        <dbReference type="SAM" id="SignalP"/>
    </source>
</evidence>
<dbReference type="EMBL" id="CT868563">
    <property type="protein sequence ID" value="CAK86285.1"/>
    <property type="molecule type" value="Genomic_DNA"/>
</dbReference>
<feature type="compositionally biased region" description="Basic and acidic residues" evidence="1">
    <location>
        <begin position="1131"/>
        <end position="1140"/>
    </location>
</feature>
<reference evidence="3 4" key="1">
    <citation type="journal article" date="2006" name="Nature">
        <title>Global trends of whole-genome duplications revealed by the ciliate Paramecium tetraurelia.</title>
        <authorList>
            <consortium name="Genoscope"/>
            <person name="Aury J.-M."/>
            <person name="Jaillon O."/>
            <person name="Duret L."/>
            <person name="Noel B."/>
            <person name="Jubin C."/>
            <person name="Porcel B.M."/>
            <person name="Segurens B."/>
            <person name="Daubin V."/>
            <person name="Anthouard V."/>
            <person name="Aiach N."/>
            <person name="Arnaiz O."/>
            <person name="Billaut A."/>
            <person name="Beisson J."/>
            <person name="Blanc I."/>
            <person name="Bouhouche K."/>
            <person name="Camara F."/>
            <person name="Duharcourt S."/>
            <person name="Guigo R."/>
            <person name="Gogendeau D."/>
            <person name="Katinka M."/>
            <person name="Keller A.-M."/>
            <person name="Kissmehl R."/>
            <person name="Klotz C."/>
            <person name="Koll F."/>
            <person name="Le Moue A."/>
            <person name="Lepere C."/>
            <person name="Malinsky S."/>
            <person name="Nowacki M."/>
            <person name="Nowak J.K."/>
            <person name="Plattner H."/>
            <person name="Poulain J."/>
            <person name="Ruiz F."/>
            <person name="Serrano V."/>
            <person name="Zagulski M."/>
            <person name="Dessen P."/>
            <person name="Betermier M."/>
            <person name="Weissenbach J."/>
            <person name="Scarpelli C."/>
            <person name="Schachter V."/>
            <person name="Sperling L."/>
            <person name="Meyer E."/>
            <person name="Cohen J."/>
            <person name="Wincker P."/>
        </authorList>
    </citation>
    <scope>NUCLEOTIDE SEQUENCE [LARGE SCALE GENOMIC DNA]</scope>
    <source>
        <strain evidence="3 4">Stock d4-2</strain>
    </source>
</reference>
<feature type="compositionally biased region" description="Polar residues" evidence="1">
    <location>
        <begin position="824"/>
        <end position="833"/>
    </location>
</feature>
<dbReference type="STRING" id="5888.A0DTB8"/>
<dbReference type="GeneID" id="5039467"/>
<dbReference type="OrthoDB" id="311361at2759"/>
<feature type="compositionally biased region" description="Acidic residues" evidence="1">
    <location>
        <begin position="392"/>
        <end position="402"/>
    </location>
</feature>
<sequence length="1535" mass="181279">MHTLRTSLLLCMLIYINYAGSEALSLLNQMKPKFKEESDLGTEDLIYKKVTEQLKQQQPHFDTDEEETKNEVSFREFYKNVRSGKHELVDDEEINIIEPEHKEIQIQSYLQELSDGLEPQTETIAETEIQTDPEKLGKFKKYFIKEDENKQQVNIETNIENSNPIEKKMTLREKLEMKKKQAQQPPVLAAIQIKQEVDNQEQVADQNVGKTTLIKKIEEFKKMKQSKDTKETQQETQQENQQEQTIKSVPENPLRKLLNKKAEERKEQELNQQIEQNKLQIQTQEAEIELKQIDAEDIPFDQNTDNEQNIDNQSEQKESSENNDETINQQEQDNDDTLNQQEQYNDDTIYQQDQDNVESQQENKIQDENDNDASIQQQQQIESDINPNIDPEIQEDQTIIDDESQRFQQDSEGITNTDYDQQQQHIANEKQINSNEDQSQVITSENYEQEIVNNNDQDQQMVNDNDYEIVNNNDHKVSNNFDQNIDNNNDQEIVNNNDQEQQQYNNDQEQQYSNDQDYQNNDLTNQEIQQENQEFEAQEQQQSQYKLQQQEIQTDNQQQNINDDDYNQDQQQNQNVDDYNYEEQQNMDQDQNLENQQESSNINTSKQGENNDIINEEKVENTLSEGFVMENNVENSDYLEDVQDAEIIQKKREVEEMIEEEERIKQKLELKELDDEKKLNELEEQEKLLINEKEQEQKEIEEVQKQIDQDYSQLKDIEKGGKKQQDYQENELKQEDNQEVEPLQEALQEDLNISTDIPLENQKDQQKTQNQLEQNTKQEEKVEPLESKPVDGSIQLQDETLENGFNIDEYQRLQHQSEDKSEQDTTNYSQSSELYHKNEYITQIKNDQQDQVIQQSEPTLSIDKQTNFKDQDVQYQPKIQITQEISTGDNQDLTQSNQEQEGLNTTKDNQLIEEKNPNSDQQENTYLDNQIESTNGSDISNESTSLESKIDVSNETHNLSENQQDQQSLQQQENQIQDDDTPSLIPVDESENLNPSYKFDLKLDNEENEIVQLDDSNSFVDDEIKNAAQEQQIDPTNTQLLPNPDLLAQNQFQDTSNVLSANKLHSNSQIQQSMQIDYKIKIENIDVDIKEEQQIQENILINQNRQQASFLQVEKTDIDQKENQFEILISQKKEQGSEEKKKKRRKQKRRKQKQRKLQEEQFQQILQQKQQQEILKQQQQLIELQNQQLLNKQKYKMATKQNNQVIIESKPIKRDNFIHLQKQQSQIQLINQQIDTEFSFQQIISKVEKEERQGQKQLRSNTKHVKNADLNFFQLTEKQQQNKISLQSQDLFEAIKQEIKECDLNNYTINLCQLCQSDVVYEINDDNWYLIGIAYGLKRHFQNLLNTVQYHFKNSKIYTSFNKEQQVCLTLGDQFEIENLEDILNYYNNQTLPKNSQFLRIPQKIKANFAQMKVDLNQHKFMNFSLNAAIKIQENYNGFTVSEQYIKISNDFDYSQQGNIFYPGQSIPYKLIVQSNGIENMQLDLNPQIYEKVLESFLAKNYLQQIQVTYRDNLNSNFVVVDNEDLLEIEITIQK</sequence>
<feature type="region of interest" description="Disordered" evidence="1">
    <location>
        <begin position="1129"/>
        <end position="1155"/>
    </location>
</feature>
<accession>A0DTB8</accession>
<feature type="compositionally biased region" description="Basic and acidic residues" evidence="1">
    <location>
        <begin position="711"/>
        <end position="736"/>
    </location>
</feature>
<feature type="compositionally biased region" description="Basic and acidic residues" evidence="1">
    <location>
        <begin position="222"/>
        <end position="233"/>
    </location>
</feature>
<feature type="region of interest" description="Disordered" evidence="1">
    <location>
        <begin position="711"/>
        <end position="909"/>
    </location>
</feature>
<feature type="compositionally biased region" description="Low complexity" evidence="1">
    <location>
        <begin position="234"/>
        <end position="247"/>
    </location>
</feature>
<dbReference type="InParanoid" id="A0DTB8"/>
<feature type="compositionally biased region" description="Low complexity" evidence="1">
    <location>
        <begin position="959"/>
        <end position="975"/>
    </location>
</feature>
<evidence type="ECO:0000313" key="4">
    <source>
        <dbReference type="Proteomes" id="UP000000600"/>
    </source>
</evidence>
<feature type="compositionally biased region" description="Basic and acidic residues" evidence="1">
    <location>
        <begin position="776"/>
        <end position="789"/>
    </location>
</feature>
<feature type="compositionally biased region" description="Basic residues" evidence="1">
    <location>
        <begin position="1141"/>
        <end position="1155"/>
    </location>
</feature>
<dbReference type="HOGENOM" id="CLU_249367_0_0_1"/>
<feature type="chain" id="PRO_5002624181" evidence="2">
    <location>
        <begin position="24"/>
        <end position="1535"/>
    </location>
</feature>
<feature type="compositionally biased region" description="Basic and acidic residues" evidence="1">
    <location>
        <begin position="809"/>
        <end position="823"/>
    </location>
</feature>
<dbReference type="RefSeq" id="XP_001453682.1">
    <property type="nucleotide sequence ID" value="XM_001453645.1"/>
</dbReference>
<evidence type="ECO:0000313" key="3">
    <source>
        <dbReference type="EMBL" id="CAK86285.1"/>
    </source>
</evidence>
<feature type="region of interest" description="Disordered" evidence="1">
    <location>
        <begin position="222"/>
        <end position="269"/>
    </location>
</feature>
<evidence type="ECO:0000256" key="1">
    <source>
        <dbReference type="SAM" id="MobiDB-lite"/>
    </source>
</evidence>
<feature type="compositionally biased region" description="Polar residues" evidence="1">
    <location>
        <begin position="325"/>
        <end position="363"/>
    </location>
</feature>
<name>A0DTB8_PARTE</name>
<keyword evidence="4" id="KW-1185">Reference proteome</keyword>
<keyword evidence="2" id="KW-0732">Signal</keyword>
<feature type="compositionally biased region" description="Polar residues" evidence="1">
    <location>
        <begin position="873"/>
        <end position="909"/>
    </location>
</feature>
<feature type="region of interest" description="Disordered" evidence="1">
    <location>
        <begin position="532"/>
        <end position="571"/>
    </location>
</feature>
<feature type="compositionally biased region" description="Basic and acidic residues" evidence="1">
    <location>
        <begin position="260"/>
        <end position="269"/>
    </location>
</feature>
<feature type="region of interest" description="Disordered" evidence="1">
    <location>
        <begin position="290"/>
        <end position="408"/>
    </location>
</feature>
<feature type="compositionally biased region" description="Low complexity" evidence="1">
    <location>
        <begin position="538"/>
        <end position="561"/>
    </location>
</feature>
<dbReference type="OMA" id="VNNNDQD"/>
<feature type="compositionally biased region" description="Polar residues" evidence="1">
    <location>
        <begin position="840"/>
        <end position="865"/>
    </location>
</feature>
<feature type="region of interest" description="Disordered" evidence="1">
    <location>
        <begin position="590"/>
        <end position="612"/>
    </location>
</feature>
<feature type="region of interest" description="Disordered" evidence="1">
    <location>
        <begin position="958"/>
        <end position="992"/>
    </location>
</feature>
<feature type="region of interest" description="Disordered" evidence="1">
    <location>
        <begin position="471"/>
        <end position="492"/>
    </location>
</feature>
<gene>
    <name evidence="3" type="ORF">GSPATT00019978001</name>
</gene>
<feature type="signal peptide" evidence="2">
    <location>
        <begin position="1"/>
        <end position="23"/>
    </location>
</feature>
<feature type="compositionally biased region" description="Polar residues" evidence="1">
    <location>
        <begin position="301"/>
        <end position="313"/>
    </location>
</feature>
<dbReference type="KEGG" id="ptm:GSPATT00019978001"/>
<protein>
    <submittedName>
        <fullName evidence="3">Uncharacterized protein</fullName>
    </submittedName>
</protein>